<keyword evidence="3" id="KW-1185">Reference proteome</keyword>
<feature type="region of interest" description="Disordered" evidence="1">
    <location>
        <begin position="38"/>
        <end position="87"/>
    </location>
</feature>
<feature type="compositionally biased region" description="Basic and acidic residues" evidence="1">
    <location>
        <begin position="50"/>
        <end position="66"/>
    </location>
</feature>
<dbReference type="EMBL" id="LN731946">
    <property type="protein sequence ID" value="CEP15195.1"/>
    <property type="molecule type" value="Genomic_DNA"/>
</dbReference>
<proteinExistence type="predicted"/>
<evidence type="ECO:0000313" key="3">
    <source>
        <dbReference type="Proteomes" id="UP000054107"/>
    </source>
</evidence>
<sequence>MNNNSLHPDRNSAHYLQSSPLYREHSISISTEWLEHVRQTQSEDEDVNDESDKTVPNERAPQRAEGEDAPNENQIEEEDQQPGLDENELNAGLTETSIASDEAFRMSPGEGRSTFAILVDRASDFLAFPKTFTGQRMGIPRTITDTSICKSLARSFDRSAVSRADYLIFMDRNIQPIRLVSNLQAILRKRTNANTGSSYEVRDLLDGN</sequence>
<dbReference type="OrthoDB" id="6141723at2759"/>
<feature type="compositionally biased region" description="Acidic residues" evidence="1">
    <location>
        <begin position="67"/>
        <end position="87"/>
    </location>
</feature>
<name>A0A0B7N9N3_9FUNG</name>
<dbReference type="AlphaFoldDB" id="A0A0B7N9N3"/>
<reference evidence="2 3" key="1">
    <citation type="submission" date="2014-09" db="EMBL/GenBank/DDBJ databases">
        <authorList>
            <person name="Ellenberger Sabrina"/>
        </authorList>
    </citation>
    <scope>NUCLEOTIDE SEQUENCE [LARGE SCALE GENOMIC DNA]</scope>
    <source>
        <strain evidence="2 3">CBS 412.66</strain>
    </source>
</reference>
<gene>
    <name evidence="2" type="primary">PARPA_09398.1 scaffold 36288</name>
</gene>
<evidence type="ECO:0000313" key="2">
    <source>
        <dbReference type="EMBL" id="CEP15195.1"/>
    </source>
</evidence>
<accession>A0A0B7N9N3</accession>
<dbReference type="Proteomes" id="UP000054107">
    <property type="component" value="Unassembled WGS sequence"/>
</dbReference>
<protein>
    <submittedName>
        <fullName evidence="2">Uncharacterized protein</fullName>
    </submittedName>
</protein>
<evidence type="ECO:0000256" key="1">
    <source>
        <dbReference type="SAM" id="MobiDB-lite"/>
    </source>
</evidence>
<organism evidence="2 3">
    <name type="scientific">Parasitella parasitica</name>
    <dbReference type="NCBI Taxonomy" id="35722"/>
    <lineage>
        <taxon>Eukaryota</taxon>
        <taxon>Fungi</taxon>
        <taxon>Fungi incertae sedis</taxon>
        <taxon>Mucoromycota</taxon>
        <taxon>Mucoromycotina</taxon>
        <taxon>Mucoromycetes</taxon>
        <taxon>Mucorales</taxon>
        <taxon>Mucorineae</taxon>
        <taxon>Mucoraceae</taxon>
        <taxon>Parasitella</taxon>
    </lineage>
</organism>